<name>A0ABP3E2C6_9PSEU</name>
<evidence type="ECO:0000313" key="1">
    <source>
        <dbReference type="EMBL" id="GAA0247903.1"/>
    </source>
</evidence>
<dbReference type="SUPFAM" id="SSF56059">
    <property type="entry name" value="Glutathione synthetase ATP-binding domain-like"/>
    <property type="match status" value="1"/>
</dbReference>
<organism evidence="1 2">
    <name type="scientific">Saccharothrix mutabilis subsp. mutabilis</name>
    <dbReference type="NCBI Taxonomy" id="66855"/>
    <lineage>
        <taxon>Bacteria</taxon>
        <taxon>Bacillati</taxon>
        <taxon>Actinomycetota</taxon>
        <taxon>Actinomycetes</taxon>
        <taxon>Pseudonocardiales</taxon>
        <taxon>Pseudonocardiaceae</taxon>
        <taxon>Saccharothrix</taxon>
    </lineage>
</organism>
<sequence length="450" mass="49812">MVADVPLVDPDRDLVVVPGARGSGDGLVARAFRDVEAAVARRRLTIGGSDTVDRDDMLFPVGPAVTVLHPDAEAELRRRVHVVVRCLRRVVRRYAGDPRLQEFLAVPEVLRRWIVRHPDPRSLTVDYCRLDVLGNSLGTARVLEFNASSPGGVVLSGVVNRLWRESALAEVLGSWRLPPAPFEHRGWFADWLLDHGRRHGVPEDDTRPVGLFHALQSSKHEFAQICAQLRARGREPVELQPSDVARSREMRLGYLKYIPIEPAEVKGWDDFCARMTSGDLVVPNALAERWIAENKLCLAVLSDPRFRDLFTPAEQAALDALVPRSRKLGDGMSPAEAVAQRGRLVLKQPYSHRGESVVIGADTPAEHWSFLVRDPGHRGWLVQERVEPFRLDTPHGPCFRDLVVPVLDGRVIGYGSRLSHNPVLNVARGGQVPAVFTPHPLDPAGAAGHP</sequence>
<protein>
    <recommendedName>
        <fullName evidence="3">Glutathionylspermidine synthase pre-ATP-grasp-like domain-containing protein</fullName>
    </recommendedName>
</protein>
<reference evidence="2" key="1">
    <citation type="journal article" date="2019" name="Int. J. Syst. Evol. Microbiol.">
        <title>The Global Catalogue of Microorganisms (GCM) 10K type strain sequencing project: providing services to taxonomists for standard genome sequencing and annotation.</title>
        <authorList>
            <consortium name="The Broad Institute Genomics Platform"/>
            <consortium name="The Broad Institute Genome Sequencing Center for Infectious Disease"/>
            <person name="Wu L."/>
            <person name="Ma J."/>
        </authorList>
    </citation>
    <scope>NUCLEOTIDE SEQUENCE [LARGE SCALE GENOMIC DNA]</scope>
    <source>
        <strain evidence="2">JCM 3380</strain>
    </source>
</reference>
<proteinExistence type="predicted"/>
<accession>A0ABP3E2C6</accession>
<comment type="caution">
    <text evidence="1">The sequence shown here is derived from an EMBL/GenBank/DDBJ whole genome shotgun (WGS) entry which is preliminary data.</text>
</comment>
<dbReference type="EMBL" id="BAAABU010000015">
    <property type="protein sequence ID" value="GAA0247903.1"/>
    <property type="molecule type" value="Genomic_DNA"/>
</dbReference>
<evidence type="ECO:0000313" key="2">
    <source>
        <dbReference type="Proteomes" id="UP001500416"/>
    </source>
</evidence>
<gene>
    <name evidence="1" type="ORF">GCM10010492_54570</name>
</gene>
<evidence type="ECO:0008006" key="3">
    <source>
        <dbReference type="Google" id="ProtNLM"/>
    </source>
</evidence>
<keyword evidence="2" id="KW-1185">Reference proteome</keyword>
<dbReference type="Proteomes" id="UP001500416">
    <property type="component" value="Unassembled WGS sequence"/>
</dbReference>